<organism evidence="3 4">
    <name type="scientific">Paraburkholderia metrosideri</name>
    <dbReference type="NCBI Taxonomy" id="580937"/>
    <lineage>
        <taxon>Bacteria</taxon>
        <taxon>Pseudomonadati</taxon>
        <taxon>Pseudomonadota</taxon>
        <taxon>Betaproteobacteria</taxon>
        <taxon>Burkholderiales</taxon>
        <taxon>Burkholderiaceae</taxon>
        <taxon>Paraburkholderia</taxon>
    </lineage>
</organism>
<dbReference type="PIRSF" id="PIRSF017082">
    <property type="entry name" value="YflP"/>
    <property type="match status" value="1"/>
</dbReference>
<dbReference type="RefSeq" id="WP_408341129.1">
    <property type="nucleotide sequence ID" value="NZ_JAQQCF010000079.1"/>
</dbReference>
<dbReference type="Pfam" id="PF03401">
    <property type="entry name" value="TctC"/>
    <property type="match status" value="1"/>
</dbReference>
<accession>A0ABW9E8S3</accession>
<comment type="similarity">
    <text evidence="1">Belongs to the UPF0065 (bug) family.</text>
</comment>
<dbReference type="Gene3D" id="3.40.190.150">
    <property type="entry name" value="Bordetella uptake gene, domain 1"/>
    <property type="match status" value="1"/>
</dbReference>
<sequence>MTRLRCGFLFVIFAILSTVSEAKNYPSQPVKLIVPFAPGGSTDASARLLAAALTTRLGQPVIVENKPGGGANIGTEYVAHARPDGYTVLLASATQAIDMAIYRHPHFDLKRDFAPVAEFGTSPVVLLKNVAFPPRSVAELVVLAKHNPGKYFFASAGVGSLTHLTSELFNAAAGIDVHHVPYKGAGPAMNDVAGGQVQMMFGLEVGAAPYMQAGRLVPLAVSGQTRIPDLPDVPTLEEAGIHGVDVDSWYGILVPAGTPPEVIAKLNGAIAESMKDIGVKLHAVGIVPHMTSADAFGRLLDNQVTIWKKAVLQSHMPMLDEGEGQ</sequence>
<evidence type="ECO:0000256" key="2">
    <source>
        <dbReference type="SAM" id="SignalP"/>
    </source>
</evidence>
<keyword evidence="4" id="KW-1185">Reference proteome</keyword>
<dbReference type="SUPFAM" id="SSF53850">
    <property type="entry name" value="Periplasmic binding protein-like II"/>
    <property type="match status" value="1"/>
</dbReference>
<proteinExistence type="inferred from homology"/>
<dbReference type="InterPro" id="IPR005064">
    <property type="entry name" value="BUG"/>
</dbReference>
<gene>
    <name evidence="3" type="ORF">PQQ63_38135</name>
</gene>
<keyword evidence="2" id="KW-0732">Signal</keyword>
<reference evidence="3 4" key="1">
    <citation type="journal article" date="2024" name="Chem. Sci.">
        <title>Discovery of megapolipeptins by genome mining of a Burkholderiales bacteria collection.</title>
        <authorList>
            <person name="Paulo B.S."/>
            <person name="Recchia M.J.J."/>
            <person name="Lee S."/>
            <person name="Fergusson C.H."/>
            <person name="Romanowski S.B."/>
            <person name="Hernandez A."/>
            <person name="Krull N."/>
            <person name="Liu D.Y."/>
            <person name="Cavanagh H."/>
            <person name="Bos A."/>
            <person name="Gray C.A."/>
            <person name="Murphy B.T."/>
            <person name="Linington R.G."/>
            <person name="Eustaquio A.S."/>
        </authorList>
    </citation>
    <scope>NUCLEOTIDE SEQUENCE [LARGE SCALE GENOMIC DNA]</scope>
    <source>
        <strain evidence="3 4">RL17-338-BIC-A</strain>
    </source>
</reference>
<dbReference type="PANTHER" id="PTHR42928:SF5">
    <property type="entry name" value="BLR1237 PROTEIN"/>
    <property type="match status" value="1"/>
</dbReference>
<evidence type="ECO:0000256" key="1">
    <source>
        <dbReference type="ARBA" id="ARBA00006987"/>
    </source>
</evidence>
<evidence type="ECO:0000313" key="4">
    <source>
        <dbReference type="Proteomes" id="UP001629432"/>
    </source>
</evidence>
<comment type="caution">
    <text evidence="3">The sequence shown here is derived from an EMBL/GenBank/DDBJ whole genome shotgun (WGS) entry which is preliminary data.</text>
</comment>
<dbReference type="EMBL" id="JAQQCF010000079">
    <property type="protein sequence ID" value="MFM0642497.1"/>
    <property type="molecule type" value="Genomic_DNA"/>
</dbReference>
<dbReference type="Proteomes" id="UP001629432">
    <property type="component" value="Unassembled WGS sequence"/>
</dbReference>
<dbReference type="InterPro" id="IPR042100">
    <property type="entry name" value="Bug_dom1"/>
</dbReference>
<dbReference type="Gene3D" id="3.40.190.10">
    <property type="entry name" value="Periplasmic binding protein-like II"/>
    <property type="match status" value="1"/>
</dbReference>
<evidence type="ECO:0000313" key="3">
    <source>
        <dbReference type="EMBL" id="MFM0642497.1"/>
    </source>
</evidence>
<dbReference type="PANTHER" id="PTHR42928">
    <property type="entry name" value="TRICARBOXYLATE-BINDING PROTEIN"/>
    <property type="match status" value="1"/>
</dbReference>
<dbReference type="CDD" id="cd13578">
    <property type="entry name" value="PBP2_Bug27"/>
    <property type="match status" value="1"/>
</dbReference>
<feature type="signal peptide" evidence="2">
    <location>
        <begin position="1"/>
        <end position="22"/>
    </location>
</feature>
<name>A0ABW9E8S3_9BURK</name>
<feature type="chain" id="PRO_5045302267" evidence="2">
    <location>
        <begin position="23"/>
        <end position="325"/>
    </location>
</feature>
<protein>
    <submittedName>
        <fullName evidence="3">Tripartite tricarboxylate transporter substrate binding protein</fullName>
    </submittedName>
</protein>